<evidence type="ECO:0008006" key="3">
    <source>
        <dbReference type="Google" id="ProtNLM"/>
    </source>
</evidence>
<keyword evidence="2" id="KW-1185">Reference proteome</keyword>
<comment type="caution">
    <text evidence="1">The sequence shown here is derived from an EMBL/GenBank/DDBJ whole genome shotgun (WGS) entry which is preliminary data.</text>
</comment>
<protein>
    <recommendedName>
        <fullName evidence="3">DUF559 domain-containing protein</fullName>
    </recommendedName>
</protein>
<sequence>MQTVADLVRDTDARTTIVALEAFLAHVVPVHVLDRGPTTSGTEQVIELHRAPELPTPVEDYYPFSEPTWAMYGDAVMTGISHGPVAWSLDPLPVGIRRSRAVALVEALTAEHFRAPRRQPGRLLSVARGLSGSPLEAIVLLALLELGVSGYVQQHEFRDGTGRLVARVDFWFPEHSLVLEVDGFEKYGGPRAASGILRAEKDSQNRLADFARRVHRITFDDVRDARTTGLRRTLHEAGVL</sequence>
<evidence type="ECO:0000313" key="1">
    <source>
        <dbReference type="EMBL" id="GAA2007726.1"/>
    </source>
</evidence>
<proteinExistence type="predicted"/>
<dbReference type="Proteomes" id="UP001500755">
    <property type="component" value="Unassembled WGS sequence"/>
</dbReference>
<evidence type="ECO:0000313" key="2">
    <source>
        <dbReference type="Proteomes" id="UP001500755"/>
    </source>
</evidence>
<organism evidence="1 2">
    <name type="scientific">Brevibacterium samyangense</name>
    <dbReference type="NCBI Taxonomy" id="366888"/>
    <lineage>
        <taxon>Bacteria</taxon>
        <taxon>Bacillati</taxon>
        <taxon>Actinomycetota</taxon>
        <taxon>Actinomycetes</taxon>
        <taxon>Micrococcales</taxon>
        <taxon>Brevibacteriaceae</taxon>
        <taxon>Brevibacterium</taxon>
    </lineage>
</organism>
<gene>
    <name evidence="1" type="ORF">GCM10009755_17650</name>
</gene>
<reference evidence="1 2" key="1">
    <citation type="journal article" date="2019" name="Int. J. Syst. Evol. Microbiol.">
        <title>The Global Catalogue of Microorganisms (GCM) 10K type strain sequencing project: providing services to taxonomists for standard genome sequencing and annotation.</title>
        <authorList>
            <consortium name="The Broad Institute Genomics Platform"/>
            <consortium name="The Broad Institute Genome Sequencing Center for Infectious Disease"/>
            <person name="Wu L."/>
            <person name="Ma J."/>
        </authorList>
    </citation>
    <scope>NUCLEOTIDE SEQUENCE [LARGE SCALE GENOMIC DNA]</scope>
    <source>
        <strain evidence="1 2">JCM 14546</strain>
    </source>
</reference>
<name>A0ABN2TFG5_9MICO</name>
<dbReference type="EMBL" id="BAAANO010000015">
    <property type="protein sequence ID" value="GAA2007726.1"/>
    <property type="molecule type" value="Genomic_DNA"/>
</dbReference>
<accession>A0ABN2TFG5</accession>